<evidence type="ECO:0000256" key="8">
    <source>
        <dbReference type="SAM" id="Phobius"/>
    </source>
</evidence>
<comment type="similarity">
    <text evidence="2">Belongs to the sphingosine N-acyltransferase family.</text>
</comment>
<evidence type="ECO:0000256" key="3">
    <source>
        <dbReference type="ARBA" id="ARBA00022692"/>
    </source>
</evidence>
<keyword evidence="5 6" id="KW-0472">Membrane</keyword>
<dbReference type="Proteomes" id="UP001305779">
    <property type="component" value="Unassembled WGS sequence"/>
</dbReference>
<organism evidence="10 11">
    <name type="scientific">Zasmidium cellare</name>
    <name type="common">Wine cellar mold</name>
    <name type="synonym">Racodium cellare</name>
    <dbReference type="NCBI Taxonomy" id="395010"/>
    <lineage>
        <taxon>Eukaryota</taxon>
        <taxon>Fungi</taxon>
        <taxon>Dikarya</taxon>
        <taxon>Ascomycota</taxon>
        <taxon>Pezizomycotina</taxon>
        <taxon>Dothideomycetes</taxon>
        <taxon>Dothideomycetidae</taxon>
        <taxon>Mycosphaerellales</taxon>
        <taxon>Mycosphaerellaceae</taxon>
        <taxon>Zasmidium</taxon>
    </lineage>
</organism>
<keyword evidence="4 8" id="KW-1133">Transmembrane helix</keyword>
<evidence type="ECO:0000256" key="1">
    <source>
        <dbReference type="ARBA" id="ARBA00004141"/>
    </source>
</evidence>
<dbReference type="PROSITE" id="PS50922">
    <property type="entry name" value="TLC"/>
    <property type="match status" value="1"/>
</dbReference>
<dbReference type="SMART" id="SM00724">
    <property type="entry name" value="TLC"/>
    <property type="match status" value="1"/>
</dbReference>
<reference evidence="10 11" key="1">
    <citation type="journal article" date="2023" name="G3 (Bethesda)">
        <title>A chromosome-level genome assembly of Zasmidium syzygii isolated from banana leaves.</title>
        <authorList>
            <person name="van Westerhoven A.C."/>
            <person name="Mehrabi R."/>
            <person name="Talebi R."/>
            <person name="Steentjes M.B.F."/>
            <person name="Corcolon B."/>
            <person name="Chong P.A."/>
            <person name="Kema G.H.J."/>
            <person name="Seidl M.F."/>
        </authorList>
    </citation>
    <scope>NUCLEOTIDE SEQUENCE [LARGE SCALE GENOMIC DNA]</scope>
    <source>
        <strain evidence="10 11">P124</strain>
    </source>
</reference>
<feature type="transmembrane region" description="Helical" evidence="8">
    <location>
        <begin position="166"/>
        <end position="183"/>
    </location>
</feature>
<evidence type="ECO:0000256" key="4">
    <source>
        <dbReference type="ARBA" id="ARBA00022989"/>
    </source>
</evidence>
<comment type="subcellular location">
    <subcellularLocation>
        <location evidence="1">Membrane</location>
        <topology evidence="1">Multi-pass membrane protein</topology>
    </subcellularLocation>
</comment>
<name>A0ABR0EL97_ZASCE</name>
<dbReference type="Pfam" id="PF03798">
    <property type="entry name" value="TRAM_LAG1_CLN8"/>
    <property type="match status" value="1"/>
</dbReference>
<comment type="caution">
    <text evidence="10">The sequence shown here is derived from an EMBL/GenBank/DDBJ whole genome shotgun (WGS) entry which is preliminary data.</text>
</comment>
<feature type="transmembrane region" description="Helical" evidence="8">
    <location>
        <begin position="39"/>
        <end position="62"/>
    </location>
</feature>
<protein>
    <recommendedName>
        <fullName evidence="9">TLC domain-containing protein</fullName>
    </recommendedName>
</protein>
<feature type="transmembrane region" description="Helical" evidence="8">
    <location>
        <begin position="310"/>
        <end position="334"/>
    </location>
</feature>
<evidence type="ECO:0000256" key="5">
    <source>
        <dbReference type="ARBA" id="ARBA00023136"/>
    </source>
</evidence>
<dbReference type="InterPro" id="IPR006634">
    <property type="entry name" value="TLC-dom"/>
</dbReference>
<dbReference type="InterPro" id="IPR016439">
    <property type="entry name" value="Lag1/Lac1-like"/>
</dbReference>
<keyword evidence="11" id="KW-1185">Reference proteome</keyword>
<evidence type="ECO:0000313" key="11">
    <source>
        <dbReference type="Proteomes" id="UP001305779"/>
    </source>
</evidence>
<dbReference type="PANTHER" id="PTHR12560">
    <property type="entry name" value="LONGEVITY ASSURANCE FACTOR 1 LAG1"/>
    <property type="match status" value="1"/>
</dbReference>
<feature type="region of interest" description="Disordered" evidence="7">
    <location>
        <begin position="343"/>
        <end position="363"/>
    </location>
</feature>
<accession>A0ABR0EL97</accession>
<keyword evidence="3 6" id="KW-0812">Transmembrane</keyword>
<dbReference type="EMBL" id="JAXOVC010000004">
    <property type="protein sequence ID" value="KAK4502280.1"/>
    <property type="molecule type" value="Genomic_DNA"/>
</dbReference>
<feature type="domain" description="TLC" evidence="9">
    <location>
        <begin position="74"/>
        <end position="338"/>
    </location>
</feature>
<evidence type="ECO:0000313" key="10">
    <source>
        <dbReference type="EMBL" id="KAK4502280.1"/>
    </source>
</evidence>
<proteinExistence type="inferred from homology"/>
<feature type="transmembrane region" description="Helical" evidence="8">
    <location>
        <begin position="83"/>
        <end position="101"/>
    </location>
</feature>
<dbReference type="PANTHER" id="PTHR12560:SF0">
    <property type="entry name" value="LD18904P"/>
    <property type="match status" value="1"/>
</dbReference>
<gene>
    <name evidence="10" type="ORF">PRZ48_005705</name>
</gene>
<evidence type="ECO:0000259" key="9">
    <source>
        <dbReference type="PROSITE" id="PS50922"/>
    </source>
</evidence>
<evidence type="ECO:0000256" key="7">
    <source>
        <dbReference type="SAM" id="MobiDB-lite"/>
    </source>
</evidence>
<sequence>MDSWTQGLLEWVHLFKPLYRLNYPSDDFTHRYALGPQDLITVLGFVVGFTGLRALLLSKVLSKMARLCGVRKNRAQKRFAEQGYLLLYYSVYWTWGVYILARDTSDTLPPGQSLSIASFSASLWTHYPRLVIDGHMKLYYLSQLAFWLQQLVVIHLEERRKDHYQMLLHHVISVTLLFTSYGNRQFRPGNMVMVCMDVGDLLLSAAKILRYMGRQSACDAAFTVFTLTWIVTRHIVFLAICHSLNLHFGGDTFPFGIYSLTLPPRQGPAEIISGRKMDDDGGHDIWRHLTQPFFYPNAETVANNPRIKTIFLGLMLALQSLLVLWFALICRVIVNVLSGHGADDNRSDAEDEDDAGEKISEKK</sequence>
<evidence type="ECO:0000256" key="2">
    <source>
        <dbReference type="ARBA" id="ARBA00009808"/>
    </source>
</evidence>
<evidence type="ECO:0000256" key="6">
    <source>
        <dbReference type="PROSITE-ProRule" id="PRU00205"/>
    </source>
</evidence>
<dbReference type="PIRSF" id="PIRSF005225">
    <property type="entry name" value="LAG1_LAC1"/>
    <property type="match status" value="1"/>
</dbReference>